<reference evidence="1 2" key="1">
    <citation type="journal article" date="2012" name="FEBS Lett.">
        <title>Anammox organism KSU-1 expresses a NirK-type copper-containing nitrite reductase instead of a NirS-type with cytochrome cd1.</title>
        <authorList>
            <person name="Hira D."/>
            <person name="Toh H."/>
            <person name="Migita C.T."/>
            <person name="Okubo H."/>
            <person name="Nishiyama T."/>
            <person name="Hattori M."/>
            <person name="Furukawa K."/>
            <person name="Fujii T."/>
        </authorList>
    </citation>
    <scope>NUCLEOTIDE SEQUENCE [LARGE SCALE GENOMIC DNA]</scope>
</reference>
<dbReference type="Proteomes" id="UP000002985">
    <property type="component" value="Unassembled WGS sequence"/>
</dbReference>
<evidence type="ECO:0000313" key="1">
    <source>
        <dbReference type="EMBL" id="GAB60810.1"/>
    </source>
</evidence>
<name>I3IGG5_9BACT</name>
<dbReference type="InterPro" id="IPR005368">
    <property type="entry name" value="UPF0175"/>
</dbReference>
<proteinExistence type="predicted"/>
<dbReference type="eggNOG" id="COG2886">
    <property type="taxonomic scope" value="Bacteria"/>
</dbReference>
<dbReference type="OrthoDB" id="15200at2"/>
<keyword evidence="2" id="KW-1185">Reference proteome</keyword>
<organism evidence="1 2">
    <name type="scientific">Candidatus Jettenia caeni</name>
    <dbReference type="NCBI Taxonomy" id="247490"/>
    <lineage>
        <taxon>Bacteria</taxon>
        <taxon>Pseudomonadati</taxon>
        <taxon>Planctomycetota</taxon>
        <taxon>Candidatus Brocadiia</taxon>
        <taxon>Candidatus Brocadiales</taxon>
        <taxon>Candidatus Brocadiaceae</taxon>
        <taxon>Candidatus Jettenia</taxon>
    </lineage>
</organism>
<dbReference type="STRING" id="247490.KSU1_A0043"/>
<accession>I3IGG5</accession>
<dbReference type="EMBL" id="BAFH01000001">
    <property type="protein sequence ID" value="GAB60810.1"/>
    <property type="molecule type" value="Genomic_DNA"/>
</dbReference>
<gene>
    <name evidence="1" type="ORF">KSU1_A0043</name>
</gene>
<evidence type="ECO:0000313" key="2">
    <source>
        <dbReference type="Proteomes" id="UP000002985"/>
    </source>
</evidence>
<comment type="caution">
    <text evidence="1">The sequence shown here is derived from an EMBL/GenBank/DDBJ whole genome shotgun (WGS) entry which is preliminary data.</text>
</comment>
<protein>
    <submittedName>
        <fullName evidence="1">Uncharacterized protein</fullName>
    </submittedName>
</protein>
<dbReference type="Pfam" id="PF03683">
    <property type="entry name" value="UPF0175"/>
    <property type="match status" value="1"/>
</dbReference>
<sequence length="84" mass="9758">MKENILIIKYSDDFLLSLKESKEEFEDEARYLLTLKLYELGKISSGKAAQLAGISRVNFLLKLRQYKASPFQVDLDEVLEESKR</sequence>
<dbReference type="AlphaFoldDB" id="I3IGG5"/>